<dbReference type="InterPro" id="IPR018775">
    <property type="entry name" value="RlaP"/>
</dbReference>
<organism evidence="1 2">
    <name type="scientific">Ilyomonas limi</name>
    <dbReference type="NCBI Taxonomy" id="2575867"/>
    <lineage>
        <taxon>Bacteria</taxon>
        <taxon>Pseudomonadati</taxon>
        <taxon>Bacteroidota</taxon>
        <taxon>Chitinophagia</taxon>
        <taxon>Chitinophagales</taxon>
        <taxon>Chitinophagaceae</taxon>
        <taxon>Ilyomonas</taxon>
    </lineage>
</organism>
<dbReference type="AlphaFoldDB" id="A0A4U3L1N3"/>
<proteinExistence type="predicted"/>
<comment type="caution">
    <text evidence="1">The sequence shown here is derived from an EMBL/GenBank/DDBJ whole genome shotgun (WGS) entry which is preliminary data.</text>
</comment>
<dbReference type="EMBL" id="SZQL01000006">
    <property type="protein sequence ID" value="TKK68908.1"/>
    <property type="molecule type" value="Genomic_DNA"/>
</dbReference>
<sequence length="47" mass="5618">MYVPNYDWYVSVEEHKDNKGLVLPDDMVLVGWELKKALLFRKPNPRL</sequence>
<protein>
    <submittedName>
        <fullName evidence="1">Uncharacterized protein</fullName>
    </submittedName>
</protein>
<gene>
    <name evidence="1" type="ORF">FC093_09445</name>
</gene>
<evidence type="ECO:0000313" key="1">
    <source>
        <dbReference type="EMBL" id="TKK68908.1"/>
    </source>
</evidence>
<name>A0A4U3L1N3_9BACT</name>
<reference evidence="1 2" key="1">
    <citation type="submission" date="2019-05" db="EMBL/GenBank/DDBJ databases">
        <title>Panacibacter sp. strain 17mud1-8 Genome sequencing and assembly.</title>
        <authorList>
            <person name="Chhetri G."/>
        </authorList>
    </citation>
    <scope>NUCLEOTIDE SEQUENCE [LARGE SCALE GENOMIC DNA]</scope>
    <source>
        <strain evidence="1 2">17mud1-8</strain>
    </source>
</reference>
<dbReference type="OrthoDB" id="9796845at2"/>
<accession>A0A4U3L1N3</accession>
<evidence type="ECO:0000313" key="2">
    <source>
        <dbReference type="Proteomes" id="UP000305848"/>
    </source>
</evidence>
<keyword evidence="2" id="KW-1185">Reference proteome</keyword>
<dbReference type="Proteomes" id="UP000305848">
    <property type="component" value="Unassembled WGS sequence"/>
</dbReference>
<dbReference type="Pfam" id="PF10127">
    <property type="entry name" value="RlaP"/>
    <property type="match status" value="1"/>
</dbReference>